<protein>
    <submittedName>
        <fullName evidence="2">MerTP family copper permease, binding protein CopZ</fullName>
        <ecNumber evidence="2">3.6.3.4</ecNumber>
    </submittedName>
</protein>
<dbReference type="Pfam" id="PF00403">
    <property type="entry name" value="HMA"/>
    <property type="match status" value="1"/>
</dbReference>
<reference evidence="2 3" key="1">
    <citation type="submission" date="2011-04" db="EMBL/GenBank/DDBJ databases">
        <authorList>
            <person name="Muzny D."/>
            <person name="Qin X."/>
            <person name="Deng J."/>
            <person name="Jiang H."/>
            <person name="Liu Y."/>
            <person name="Qu J."/>
            <person name="Song X.-Z."/>
            <person name="Zhang L."/>
            <person name="Thornton R."/>
            <person name="Coyle M."/>
            <person name="Francisco L."/>
            <person name="Jackson L."/>
            <person name="Javaid M."/>
            <person name="Korchina V."/>
            <person name="Kovar C."/>
            <person name="Mata R."/>
            <person name="Mathew T."/>
            <person name="Ngo R."/>
            <person name="Nguyen L."/>
            <person name="Nguyen N."/>
            <person name="Okwuonu G."/>
            <person name="Ongeri F."/>
            <person name="Pham C."/>
            <person name="Simmons D."/>
            <person name="Wilczek-Boney K."/>
            <person name="Hale W."/>
            <person name="Jakkamsetti A."/>
            <person name="Pham P."/>
            <person name="Ruth R."/>
            <person name="San Lucas F."/>
            <person name="Warren J."/>
            <person name="Zhang J."/>
            <person name="Zhao Z."/>
            <person name="Zhou C."/>
            <person name="Zhu D."/>
            <person name="Lee S."/>
            <person name="Bess C."/>
            <person name="Blankenburg K."/>
            <person name="Forbes L."/>
            <person name="Fu Q."/>
            <person name="Gubbala S."/>
            <person name="Hirani K."/>
            <person name="Jayaseelan J.C."/>
            <person name="Lara F."/>
            <person name="Munidasa M."/>
            <person name="Palculict T."/>
            <person name="Patil S."/>
            <person name="Pu L.-L."/>
            <person name="Saada N."/>
            <person name="Tang L."/>
            <person name="Weissenberger G."/>
            <person name="Zhu Y."/>
            <person name="Hemphill L."/>
            <person name="Shang Y."/>
            <person name="Youmans B."/>
            <person name="Ayvaz T."/>
            <person name="Ross M."/>
            <person name="Santibanez J."/>
            <person name="Aqrawi P."/>
            <person name="Gross S."/>
            <person name="Joshi V."/>
            <person name="Fowler G."/>
            <person name="Nazareth L."/>
            <person name="Reid J."/>
            <person name="Worley K."/>
            <person name="Petrosino J."/>
            <person name="Highlander S."/>
            <person name="Gibbs R."/>
        </authorList>
    </citation>
    <scope>NUCLEOTIDE SEQUENCE [LARGE SCALE GENOMIC DNA]</scope>
    <source>
        <strain evidence="2 3">DSM 3688</strain>
    </source>
</reference>
<dbReference type="EC" id="3.6.3.4" evidence="2"/>
<comment type="caution">
    <text evidence="2">The sequence shown here is derived from an EMBL/GenBank/DDBJ whole genome shotgun (WGS) entry which is preliminary data.</text>
</comment>
<dbReference type="InterPro" id="IPR006121">
    <property type="entry name" value="HMA_dom"/>
</dbReference>
<keyword evidence="2" id="KW-0378">Hydrolase</keyword>
<dbReference type="GO" id="GO:0016787">
    <property type="term" value="F:hydrolase activity"/>
    <property type="evidence" value="ECO:0007669"/>
    <property type="project" value="UniProtKB-KW"/>
</dbReference>
<organism evidence="2 3">
    <name type="scientific">Prevotella dentalis (strain ATCC 49559 / DSM 3688 / JCM 13448 / NCTC 12043 / ES 2772)</name>
    <name type="common">Mitsuokella dentalis</name>
    <dbReference type="NCBI Taxonomy" id="908937"/>
    <lineage>
        <taxon>Bacteria</taxon>
        <taxon>Pseudomonadati</taxon>
        <taxon>Bacteroidota</taxon>
        <taxon>Bacteroidia</taxon>
        <taxon>Bacteroidales</taxon>
        <taxon>Prevotellaceae</taxon>
        <taxon>Prevotella</taxon>
    </lineage>
</organism>
<dbReference type="Proteomes" id="UP000007820">
    <property type="component" value="Unassembled WGS sequence"/>
</dbReference>
<sequence>MVIWQFLAIFKSLKTDIMMETKTFAVSGMKCEHCLAKVENALKSLPGVSAVEGSLADKSVTVTYDEGQVSPAWMKESVAASGRYELSL</sequence>
<evidence type="ECO:0000313" key="3">
    <source>
        <dbReference type="Proteomes" id="UP000007820"/>
    </source>
</evidence>
<dbReference type="EMBL" id="AFPW01000009">
    <property type="protein sequence ID" value="EGQ16211.1"/>
    <property type="molecule type" value="Genomic_DNA"/>
</dbReference>
<dbReference type="AlphaFoldDB" id="F9D1G3"/>
<dbReference type="PROSITE" id="PS50846">
    <property type="entry name" value="HMA_2"/>
    <property type="match status" value="1"/>
</dbReference>
<dbReference type="GO" id="GO:0046872">
    <property type="term" value="F:metal ion binding"/>
    <property type="evidence" value="ECO:0007669"/>
    <property type="project" value="InterPro"/>
</dbReference>
<dbReference type="eggNOG" id="COG2608">
    <property type="taxonomic scope" value="Bacteria"/>
</dbReference>
<dbReference type="SUPFAM" id="SSF55008">
    <property type="entry name" value="HMA, heavy metal-associated domain"/>
    <property type="match status" value="1"/>
</dbReference>
<evidence type="ECO:0000259" key="1">
    <source>
        <dbReference type="PROSITE" id="PS50846"/>
    </source>
</evidence>
<feature type="domain" description="HMA" evidence="1">
    <location>
        <begin position="20"/>
        <end position="86"/>
    </location>
</feature>
<accession>F9D1G3</accession>
<dbReference type="CDD" id="cd00371">
    <property type="entry name" value="HMA"/>
    <property type="match status" value="1"/>
</dbReference>
<gene>
    <name evidence="2" type="primary">copZ</name>
    <name evidence="2" type="ORF">HMPREF9136_0691</name>
</gene>
<evidence type="ECO:0000313" key="2">
    <source>
        <dbReference type="EMBL" id="EGQ16211.1"/>
    </source>
</evidence>
<name>F9D1G3_PREDD</name>
<dbReference type="Gene3D" id="3.30.70.100">
    <property type="match status" value="1"/>
</dbReference>
<dbReference type="InterPro" id="IPR036163">
    <property type="entry name" value="HMA_dom_sf"/>
</dbReference>
<proteinExistence type="predicted"/>
<dbReference type="STRING" id="908937.Prede_0832"/>